<sequence>MPTFLSDPPPAIYLVLGFVALITGVIAAQRQTRKAAVPLLISAGLLLVVFLIDRFIDSPREQAVKSAQAMATAADTNRPVDFVKHVADRLVYHGEGQPRTATRAELQNSQFWRMLQQFNVHVAVWNFSRDDVKQIDDNTVEIGFMAKGETRGEMKGVQIYVRGTFKRQPDGSMKMAEFRTFDAIDNRKPFNIPDFP</sequence>
<evidence type="ECO:0008006" key="4">
    <source>
        <dbReference type="Google" id="ProtNLM"/>
    </source>
</evidence>
<proteinExistence type="predicted"/>
<dbReference type="EMBL" id="CP025958">
    <property type="protein sequence ID" value="AWM38790.1"/>
    <property type="molecule type" value="Genomic_DNA"/>
</dbReference>
<evidence type="ECO:0000313" key="2">
    <source>
        <dbReference type="EMBL" id="AWM38790.1"/>
    </source>
</evidence>
<keyword evidence="1" id="KW-0472">Membrane</keyword>
<dbReference type="Proteomes" id="UP000245802">
    <property type="component" value="Chromosome"/>
</dbReference>
<evidence type="ECO:0000313" key="3">
    <source>
        <dbReference type="Proteomes" id="UP000245802"/>
    </source>
</evidence>
<protein>
    <recommendedName>
        <fullName evidence="4">Nuclear transport factor 2 family protein</fullName>
    </recommendedName>
</protein>
<feature type="transmembrane region" description="Helical" evidence="1">
    <location>
        <begin position="12"/>
        <end position="28"/>
    </location>
</feature>
<dbReference type="KEGG" id="gog:C1280_18545"/>
<keyword evidence="1" id="KW-0812">Transmembrane</keyword>
<keyword evidence="1" id="KW-1133">Transmembrane helix</keyword>
<reference evidence="2 3" key="1">
    <citation type="submission" date="2018-01" db="EMBL/GenBank/DDBJ databases">
        <title>G. obscuriglobus.</title>
        <authorList>
            <person name="Franke J."/>
            <person name="Blomberg W."/>
            <person name="Selmecki A."/>
        </authorList>
    </citation>
    <scope>NUCLEOTIDE SEQUENCE [LARGE SCALE GENOMIC DNA]</scope>
    <source>
        <strain evidence="2 3">DSM 5831</strain>
    </source>
</reference>
<organism evidence="2 3">
    <name type="scientific">Gemmata obscuriglobus</name>
    <dbReference type="NCBI Taxonomy" id="114"/>
    <lineage>
        <taxon>Bacteria</taxon>
        <taxon>Pseudomonadati</taxon>
        <taxon>Planctomycetota</taxon>
        <taxon>Planctomycetia</taxon>
        <taxon>Gemmatales</taxon>
        <taxon>Gemmataceae</taxon>
        <taxon>Gemmata</taxon>
    </lineage>
</organism>
<evidence type="ECO:0000256" key="1">
    <source>
        <dbReference type="SAM" id="Phobius"/>
    </source>
</evidence>
<dbReference type="RefSeq" id="WP_109571087.1">
    <property type="nucleotide sequence ID" value="NZ_CP025958.1"/>
</dbReference>
<feature type="transmembrane region" description="Helical" evidence="1">
    <location>
        <begin position="35"/>
        <end position="52"/>
    </location>
</feature>
<gene>
    <name evidence="2" type="ORF">C1280_18545</name>
</gene>
<dbReference type="OrthoDB" id="5381880at2"/>
<name>A0A2Z3HC39_9BACT</name>
<keyword evidence="3" id="KW-1185">Reference proteome</keyword>
<dbReference type="AlphaFoldDB" id="A0A2Z3HC39"/>
<accession>A0A2Z3HC39</accession>